<evidence type="ECO:0000313" key="4">
    <source>
        <dbReference type="EMBL" id="EQD54040.1"/>
    </source>
</evidence>
<dbReference type="GO" id="GO:0030246">
    <property type="term" value="F:carbohydrate binding"/>
    <property type="evidence" value="ECO:0007669"/>
    <property type="project" value="InterPro"/>
</dbReference>
<dbReference type="InterPro" id="IPR013784">
    <property type="entry name" value="Carb-bd-like_fold"/>
</dbReference>
<dbReference type="InterPro" id="IPR008969">
    <property type="entry name" value="CarboxyPept-like_regulatory"/>
</dbReference>
<keyword evidence="2" id="KW-1133">Transmembrane helix</keyword>
<keyword evidence="2" id="KW-0472">Membrane</keyword>
<evidence type="ECO:0000259" key="3">
    <source>
        <dbReference type="Pfam" id="PF08308"/>
    </source>
</evidence>
<evidence type="ECO:0000256" key="2">
    <source>
        <dbReference type="SAM" id="Phobius"/>
    </source>
</evidence>
<feature type="transmembrane region" description="Helical" evidence="2">
    <location>
        <begin position="430"/>
        <end position="452"/>
    </location>
</feature>
<feature type="region of interest" description="Disordered" evidence="1">
    <location>
        <begin position="459"/>
        <end position="485"/>
    </location>
</feature>
<name>T1BIV5_9ZZZZ</name>
<proteinExistence type="predicted"/>
<evidence type="ECO:0000256" key="1">
    <source>
        <dbReference type="SAM" id="MobiDB-lite"/>
    </source>
</evidence>
<dbReference type="SUPFAM" id="SSF49452">
    <property type="entry name" value="Starch-binding domain-like"/>
    <property type="match status" value="2"/>
</dbReference>
<dbReference type="Pfam" id="PF08308">
    <property type="entry name" value="PEGA"/>
    <property type="match status" value="1"/>
</dbReference>
<dbReference type="SUPFAM" id="SSF49464">
    <property type="entry name" value="Carboxypeptidase regulatory domain-like"/>
    <property type="match status" value="1"/>
</dbReference>
<dbReference type="EMBL" id="AUZY01006537">
    <property type="protein sequence ID" value="EQD54040.1"/>
    <property type="molecule type" value="Genomic_DNA"/>
</dbReference>
<reference evidence="4" key="2">
    <citation type="journal article" date="2014" name="ISME J.">
        <title>Microbial stratification in low pH oxic and suboxic macroscopic growths along an acid mine drainage.</title>
        <authorList>
            <person name="Mendez-Garcia C."/>
            <person name="Mesa V."/>
            <person name="Sprenger R.R."/>
            <person name="Richter M."/>
            <person name="Diez M.S."/>
            <person name="Solano J."/>
            <person name="Bargiela R."/>
            <person name="Golyshina O.V."/>
            <person name="Manteca A."/>
            <person name="Ramos J.L."/>
            <person name="Gallego J.R."/>
            <person name="Llorente I."/>
            <person name="Martins Dos Santos V.A."/>
            <person name="Jensen O.N."/>
            <person name="Pelaez A.I."/>
            <person name="Sanchez J."/>
            <person name="Ferrer M."/>
        </authorList>
    </citation>
    <scope>NUCLEOTIDE SEQUENCE</scope>
</reference>
<dbReference type="PANTHER" id="PTHR36194">
    <property type="entry name" value="S-LAYER-LIKE PROTEIN"/>
    <property type="match status" value="1"/>
</dbReference>
<reference evidence="4" key="1">
    <citation type="submission" date="2013-08" db="EMBL/GenBank/DDBJ databases">
        <authorList>
            <person name="Mendez C."/>
            <person name="Richter M."/>
            <person name="Ferrer M."/>
            <person name="Sanchez J."/>
        </authorList>
    </citation>
    <scope>NUCLEOTIDE SEQUENCE</scope>
</reference>
<dbReference type="InterPro" id="IPR013229">
    <property type="entry name" value="PEGA"/>
</dbReference>
<dbReference type="PANTHER" id="PTHR36194:SF1">
    <property type="entry name" value="S-LAYER-LIKE PROTEIN"/>
    <property type="match status" value="1"/>
</dbReference>
<dbReference type="AlphaFoldDB" id="T1BIV5"/>
<feature type="non-terminal residue" evidence="4">
    <location>
        <position position="1"/>
    </location>
</feature>
<feature type="domain" description="PEGA" evidence="3">
    <location>
        <begin position="96"/>
        <end position="162"/>
    </location>
</feature>
<dbReference type="Gene3D" id="2.60.40.1120">
    <property type="entry name" value="Carboxypeptidase-like, regulatory domain"/>
    <property type="match status" value="3"/>
</dbReference>
<comment type="caution">
    <text evidence="4">The sequence shown here is derived from an EMBL/GenBank/DDBJ whole genome shotgun (WGS) entry which is preliminary data.</text>
</comment>
<accession>T1BIV5</accession>
<keyword evidence="2" id="KW-0812">Transmembrane</keyword>
<organism evidence="4">
    <name type="scientific">mine drainage metagenome</name>
    <dbReference type="NCBI Taxonomy" id="410659"/>
    <lineage>
        <taxon>unclassified sequences</taxon>
        <taxon>metagenomes</taxon>
        <taxon>ecological metagenomes</taxon>
    </lineage>
</organism>
<protein>
    <submittedName>
        <fullName evidence="4">PEGA domain protein</fullName>
    </submittedName>
</protein>
<gene>
    <name evidence="4" type="ORF">B1B_09874</name>
</gene>
<sequence>QSVPVTFTAKGAGSVPVTFVETGLAPGTSWAVEMNDATRSSSSSTITFLEQNGTYGFSVSDVPGYASSVTSGAVTVSGTAVTETINFTAFAEDTYLQVSVQPSDALVTVNGHSTNGSEGVYVWAFLPGSYYVNATLEGYTPYSNLVVVTAGMTTELSIVLTPLSTYGYLVGTVTPATATVIASGVIVPVEDGAFNVTVAPGSYYLSVTASGYQSLVLAANVFPGQTTYVTLNLTMASNTVTLSGELSPANGSVVVNGFIAYVNATGHFQVSVLPGTYTVSVSAAGYFPLSENLTISSSVIVNFTLTKVPGSTSMRTTGNVTATGYNITVTRLTNGNGSISVTFTSQANGTLLVMIPYADVENATLAQVLSSQVYVNGVLFTDFAITVTANYTVVLTVRGLPADPTLLWKFSSPGAPSGPASGFLGLPGNLGYYLLTAIALAAIIAAALVLALKHREGRPPLPPTGDAAKGTETTAGKQPNVEDLLTDVLAPLPG</sequence>